<gene>
    <name evidence="3" type="ORF">OCTVUL_1B005469</name>
</gene>
<name>A0AA36F5I2_OCTVU</name>
<dbReference type="EMBL" id="OX597820">
    <property type="protein sequence ID" value="CAI9725227.1"/>
    <property type="molecule type" value="Genomic_DNA"/>
</dbReference>
<feature type="domain" description="IgGFc-binding protein N-terminal" evidence="2">
    <location>
        <begin position="173"/>
        <end position="413"/>
    </location>
</feature>
<keyword evidence="4" id="KW-1185">Reference proteome</keyword>
<evidence type="ECO:0000313" key="3">
    <source>
        <dbReference type="EMBL" id="CAI9725227.1"/>
    </source>
</evidence>
<dbReference type="Pfam" id="PF17517">
    <property type="entry name" value="IgGFc_binding"/>
    <property type="match status" value="1"/>
</dbReference>
<evidence type="ECO:0000259" key="2">
    <source>
        <dbReference type="Pfam" id="PF17517"/>
    </source>
</evidence>
<dbReference type="AlphaFoldDB" id="A0AA36F5I2"/>
<reference evidence="3" key="1">
    <citation type="submission" date="2023-08" db="EMBL/GenBank/DDBJ databases">
        <authorList>
            <person name="Alioto T."/>
            <person name="Alioto T."/>
            <person name="Gomez Garrido J."/>
        </authorList>
    </citation>
    <scope>NUCLEOTIDE SEQUENCE</scope>
</reference>
<sequence length="665" mass="75640">MISTMLRKEGEEKKKEEEEEYDDKGEPYCAAPASFINPCDTRIRKTFISKLMLSSYTIRKSVAEQMRGHVENQTALEGSLCDQSSGTHFLIPNVFCKYNKGIHIKIWSMTSHLTEIKVFSTETPMTFMLDGHDIQSFTLPCREYSLDENLTSGYKLSSSQVISVYVEYLHDVYLVYSLSSLGYIYVIPILPNSQQPGTNYFNFTVIMSYNNNTTLTLTTPPSHDSSKSILKPFVKTSPSSHVLVLNDSETVTISCQCSLSGFRLVANQPVFVIFGQYSKQQNNEYVLMIESLQPVSTLTGQYFVYVPNWIQINSVLYILALQNDTKITWRTKNGEQSKTLAASQQQLSLSLSAGDFAFIHSEKGVLLLTHIHHTMNQPNAMALHCIPPTLQYLNLKYLLLASSSVYQTFIFILYNHCNGSTEATPNLLSVPVLKNSKHFTVYNRYIAEWSITTYPNQSKNSTMRKNFKSVSFYGYFGMVNQTFKRMYPFPIHSFPTINCPNLTLISILESISSPNIKRNLITDSFTWLKPSDIALLTNIQLSTLYRLNLGNGIDDDCDSRTDEELNNQKDDDGDGLFDEDLTFVKGCKLLGLSSNEGETDADKSFIFWRQENKENNPWTSPSPRHSQNSRMRIPRNIIPGLLSLRNECSYKAMPQRWCGSQEEMT</sequence>
<organism evidence="3 4">
    <name type="scientific">Octopus vulgaris</name>
    <name type="common">Common octopus</name>
    <dbReference type="NCBI Taxonomy" id="6645"/>
    <lineage>
        <taxon>Eukaryota</taxon>
        <taxon>Metazoa</taxon>
        <taxon>Spiralia</taxon>
        <taxon>Lophotrochozoa</taxon>
        <taxon>Mollusca</taxon>
        <taxon>Cephalopoda</taxon>
        <taxon>Coleoidea</taxon>
        <taxon>Octopodiformes</taxon>
        <taxon>Octopoda</taxon>
        <taxon>Incirrata</taxon>
        <taxon>Octopodidae</taxon>
        <taxon>Octopus</taxon>
    </lineage>
</organism>
<evidence type="ECO:0000313" key="4">
    <source>
        <dbReference type="Proteomes" id="UP001162480"/>
    </source>
</evidence>
<accession>A0AA36F5I2</accession>
<evidence type="ECO:0000256" key="1">
    <source>
        <dbReference type="SAM" id="MobiDB-lite"/>
    </source>
</evidence>
<feature type="compositionally biased region" description="Basic and acidic residues" evidence="1">
    <location>
        <begin position="1"/>
        <end position="16"/>
    </location>
</feature>
<dbReference type="InterPro" id="IPR035234">
    <property type="entry name" value="IgGFc-bd_N"/>
</dbReference>
<dbReference type="Proteomes" id="UP001162480">
    <property type="component" value="Chromosome 7"/>
</dbReference>
<feature type="region of interest" description="Disordered" evidence="1">
    <location>
        <begin position="1"/>
        <end position="25"/>
    </location>
</feature>
<proteinExistence type="predicted"/>
<protein>
    <recommendedName>
        <fullName evidence="2">IgGFc-binding protein N-terminal domain-containing protein</fullName>
    </recommendedName>
</protein>